<keyword evidence="2" id="KW-0645">Protease</keyword>
<evidence type="ECO:0000256" key="5">
    <source>
        <dbReference type="ARBA" id="ARBA00022833"/>
    </source>
</evidence>
<evidence type="ECO:0000256" key="6">
    <source>
        <dbReference type="ARBA" id="ARBA00023049"/>
    </source>
</evidence>
<dbReference type="InterPro" id="IPR001590">
    <property type="entry name" value="Peptidase_M12B"/>
</dbReference>
<feature type="binding site" evidence="7">
    <location>
        <position position="326"/>
    </location>
    <ligand>
        <name>Zn(2+)</name>
        <dbReference type="ChEBI" id="CHEBI:29105"/>
        <note>catalytic</note>
    </ligand>
</feature>
<keyword evidence="8" id="KW-0732">Signal</keyword>
<dbReference type="GO" id="GO:0004222">
    <property type="term" value="F:metalloendopeptidase activity"/>
    <property type="evidence" value="ECO:0007669"/>
    <property type="project" value="InterPro"/>
</dbReference>
<keyword evidence="5 7" id="KW-0862">Zinc</keyword>
<name>A0A1E1WWJ0_TITOB</name>
<evidence type="ECO:0000256" key="3">
    <source>
        <dbReference type="ARBA" id="ARBA00022723"/>
    </source>
</evidence>
<feature type="binding site" evidence="7">
    <location>
        <position position="336"/>
    </location>
    <ligand>
        <name>Zn(2+)</name>
        <dbReference type="ChEBI" id="CHEBI:29105"/>
        <note>catalytic</note>
    </ligand>
</feature>
<evidence type="ECO:0000256" key="1">
    <source>
        <dbReference type="ARBA" id="ARBA00006629"/>
    </source>
</evidence>
<keyword evidence="3 7" id="KW-0479">Metal-binding</keyword>
<feature type="binding site" evidence="7">
    <location>
        <position position="330"/>
    </location>
    <ligand>
        <name>Zn(2+)</name>
        <dbReference type="ChEBI" id="CHEBI:29105"/>
        <note>catalytic</note>
    </ligand>
</feature>
<evidence type="ECO:0000256" key="7">
    <source>
        <dbReference type="PROSITE-ProRule" id="PRU00276"/>
    </source>
</evidence>
<dbReference type="PROSITE" id="PS50215">
    <property type="entry name" value="ADAM_MEPRO"/>
    <property type="match status" value="1"/>
</dbReference>
<evidence type="ECO:0000256" key="2">
    <source>
        <dbReference type="ARBA" id="ARBA00022670"/>
    </source>
</evidence>
<dbReference type="PANTHER" id="PTHR11905:SF159">
    <property type="entry name" value="ADAM METALLOPROTEASE"/>
    <property type="match status" value="1"/>
</dbReference>
<feature type="domain" description="Peptidase M12B" evidence="9">
    <location>
        <begin position="170"/>
        <end position="397"/>
    </location>
</feature>
<dbReference type="InterPro" id="IPR024079">
    <property type="entry name" value="MetalloPept_cat_dom_sf"/>
</dbReference>
<feature type="chain" id="PRO_5009115873" evidence="8">
    <location>
        <begin position="17"/>
        <end position="400"/>
    </location>
</feature>
<accession>A0A1E1WWJ0</accession>
<dbReference type="EMBL" id="GEMQ01000048">
    <property type="protein sequence ID" value="JAT91141.1"/>
    <property type="molecule type" value="Transcribed_RNA"/>
</dbReference>
<evidence type="ECO:0000259" key="9">
    <source>
        <dbReference type="PROSITE" id="PS50215"/>
    </source>
</evidence>
<comment type="similarity">
    <text evidence="1">Belongs to the venom metalloproteinase (M12B) family.</text>
</comment>
<evidence type="ECO:0000256" key="4">
    <source>
        <dbReference type="ARBA" id="ARBA00022801"/>
    </source>
</evidence>
<comment type="caution">
    <text evidence="7">Lacks conserved residue(s) required for the propagation of feature annotation.</text>
</comment>
<feature type="active site" evidence="7">
    <location>
        <position position="327"/>
    </location>
</feature>
<feature type="signal peptide" evidence="8">
    <location>
        <begin position="1"/>
        <end position="16"/>
    </location>
</feature>
<proteinExistence type="inferred from homology"/>
<dbReference type="SUPFAM" id="SSF55486">
    <property type="entry name" value="Metalloproteases ('zincins'), catalytic domain"/>
    <property type="match status" value="1"/>
</dbReference>
<reference evidence="10" key="1">
    <citation type="submission" date="2015-08" db="EMBL/GenBank/DDBJ databases">
        <title>Proteomic endorsed transcriptomic profile of the venom gland from Tityus obscurus.</title>
        <authorList>
            <person name="Oliveira U.C."/>
            <person name="Nishiyama M.Y.Jr."/>
            <person name="Santos M.B."/>
            <person name="Silva A.P."/>
            <person name="Chalkidis H.M."/>
            <person name="Imberg A.S."/>
            <person name="Candido D.M."/>
            <person name="Yamanouye N."/>
            <person name="Dorce V.A."/>
            <person name="Junqueira-de-Azevedo I.L."/>
        </authorList>
    </citation>
    <scope>NUCLEOTIDE SEQUENCE</scope>
    <source>
        <tissue evidence="10">Telson</tissue>
    </source>
</reference>
<dbReference type="Pfam" id="PF13688">
    <property type="entry name" value="Reprolysin_5"/>
    <property type="match status" value="1"/>
</dbReference>
<organism evidence="10">
    <name type="scientific">Tityus obscurus</name>
    <name type="common">Amazonian scorpion</name>
    <name type="synonym">Tityus cambridgei</name>
    <dbReference type="NCBI Taxonomy" id="1221240"/>
    <lineage>
        <taxon>Eukaryota</taxon>
        <taxon>Metazoa</taxon>
        <taxon>Ecdysozoa</taxon>
        <taxon>Arthropoda</taxon>
        <taxon>Chelicerata</taxon>
        <taxon>Arachnida</taxon>
        <taxon>Scorpiones</taxon>
        <taxon>Buthida</taxon>
        <taxon>Buthoidea</taxon>
        <taxon>Buthidae</taxon>
        <taxon>Tityus</taxon>
    </lineage>
</organism>
<dbReference type="PANTHER" id="PTHR11905">
    <property type="entry name" value="ADAM A DISINTEGRIN AND METALLOPROTEASE DOMAIN"/>
    <property type="match status" value="1"/>
</dbReference>
<evidence type="ECO:0000256" key="8">
    <source>
        <dbReference type="SAM" id="SignalP"/>
    </source>
</evidence>
<dbReference type="GO" id="GO:0006509">
    <property type="term" value="P:membrane protein ectodomain proteolysis"/>
    <property type="evidence" value="ECO:0007669"/>
    <property type="project" value="TreeGrafter"/>
</dbReference>
<dbReference type="Gene3D" id="3.40.390.10">
    <property type="entry name" value="Collagenase (Catalytic Domain)"/>
    <property type="match status" value="1"/>
</dbReference>
<dbReference type="AlphaFoldDB" id="A0A1E1WWJ0"/>
<dbReference type="GO" id="GO:0046872">
    <property type="term" value="F:metal ion binding"/>
    <property type="evidence" value="ECO:0007669"/>
    <property type="project" value="UniProtKB-KW"/>
</dbReference>
<evidence type="ECO:0000313" key="10">
    <source>
        <dbReference type="EMBL" id="JAT91141.1"/>
    </source>
</evidence>
<sequence>MLTRMIILLFCVSVFAIPNVTDRTEVTYPSLETLRSGIKVMKFRAFGRDIELRLQPAGDIVSDDFVVTDSNGNIRVTDVKSLKSKLYKDEEKGAVLYIDDDESLEINGIINSKLRIEPYKSEKMVNNGINAHLITESLAKKKPVNDAEFTINMKKSLVEVVRNFDESQCVHIKYLCVMDNTFTSQFESYYEIQSFLASMFVKVQNIMDTLNLKIKVTIIGSKMLIDDTQYIRQSLIPGLETYNVAHIIQNFTKFYCHQEKDNLVKEANIIMFFTKRALGDPQPDGTIFDAIVGVANLGGACNPCEKCGVIHAEKKNMLGAADTVAHETAHLIGSPHDGEGPERSVDGSPAALNCSGKLGYIMGNDYGKNEKKFSSCSRANIVYFLGLSRANCIIKSCSNQ</sequence>
<keyword evidence="4" id="KW-0378">Hydrolase</keyword>
<keyword evidence="6" id="KW-0482">Metalloprotease</keyword>
<protein>
    <submittedName>
        <fullName evidence="10">Putative metalloproteinase</fullName>
    </submittedName>
</protein>